<name>G0N7H1_CAEBE</name>
<reference evidence="3" key="1">
    <citation type="submission" date="2011-07" db="EMBL/GenBank/DDBJ databases">
        <authorList>
            <consortium name="Caenorhabditis brenneri Sequencing and Analysis Consortium"/>
            <person name="Wilson R.K."/>
        </authorList>
    </citation>
    <scope>NUCLEOTIDE SEQUENCE [LARGE SCALE GENOMIC DNA]</scope>
    <source>
        <strain evidence="3">PB2801</strain>
    </source>
</reference>
<proteinExistence type="predicted"/>
<dbReference type="HOGENOM" id="CLU_1267894_0_0_1"/>
<dbReference type="Proteomes" id="UP000008068">
    <property type="component" value="Unassembled WGS sequence"/>
</dbReference>
<accession>G0N7H1</accession>
<dbReference type="AlphaFoldDB" id="G0N7H1"/>
<protein>
    <submittedName>
        <fullName evidence="2">Uncharacterized protein</fullName>
    </submittedName>
</protein>
<feature type="region of interest" description="Disordered" evidence="1">
    <location>
        <begin position="1"/>
        <end position="44"/>
    </location>
</feature>
<evidence type="ECO:0000313" key="2">
    <source>
        <dbReference type="EMBL" id="EGT54712.1"/>
    </source>
</evidence>
<evidence type="ECO:0000313" key="3">
    <source>
        <dbReference type="Proteomes" id="UP000008068"/>
    </source>
</evidence>
<dbReference type="EMBL" id="GL379847">
    <property type="protein sequence ID" value="EGT54712.1"/>
    <property type="molecule type" value="Genomic_DNA"/>
</dbReference>
<dbReference type="InParanoid" id="G0N7H1"/>
<sequence length="218" mass="25447">MRKRGKRSEGGHSDVSKNGLKKWKEKIPRSNVTPASCRSEGGNSDVRKNGLKLEFHQVPTERFRKVPGLLRHKMLFTYSCCVLITKKHMYTPKIWKFWLVLIFILSNTLLKEPRVQAIFLSTLSSKCCFCIVEYTLAYTYHEKGAYLEIWAPCEICSKQHTPYEQPTLITLDYREKRMRRRAPVAWGNWELLELPFALLHSYSLTASMYTGALLVDYF</sequence>
<gene>
    <name evidence="2" type="ORF">CAEBREN_15345</name>
</gene>
<organism evidence="3">
    <name type="scientific">Caenorhabditis brenneri</name>
    <name type="common">Nematode worm</name>
    <dbReference type="NCBI Taxonomy" id="135651"/>
    <lineage>
        <taxon>Eukaryota</taxon>
        <taxon>Metazoa</taxon>
        <taxon>Ecdysozoa</taxon>
        <taxon>Nematoda</taxon>
        <taxon>Chromadorea</taxon>
        <taxon>Rhabditida</taxon>
        <taxon>Rhabditina</taxon>
        <taxon>Rhabditomorpha</taxon>
        <taxon>Rhabditoidea</taxon>
        <taxon>Rhabditidae</taxon>
        <taxon>Peloderinae</taxon>
        <taxon>Caenorhabditis</taxon>
    </lineage>
</organism>
<evidence type="ECO:0000256" key="1">
    <source>
        <dbReference type="SAM" id="MobiDB-lite"/>
    </source>
</evidence>
<keyword evidence="3" id="KW-1185">Reference proteome</keyword>